<sequence>MDCGPQRRVHGPQPVDHRTPKSHKITKSQKCTQDPEKAKRATNSIFIKSQGKEGPNIRRAQWNSSWDTTQGHAPKRRTD</sequence>
<dbReference type="Proteomes" id="UP000765509">
    <property type="component" value="Unassembled WGS sequence"/>
</dbReference>
<feature type="region of interest" description="Disordered" evidence="1">
    <location>
        <begin position="1"/>
        <end position="79"/>
    </location>
</feature>
<dbReference type="EMBL" id="AVOT02003850">
    <property type="protein sequence ID" value="MBW0474769.1"/>
    <property type="molecule type" value="Genomic_DNA"/>
</dbReference>
<comment type="caution">
    <text evidence="2">The sequence shown here is derived from an EMBL/GenBank/DDBJ whole genome shotgun (WGS) entry which is preliminary data.</text>
</comment>
<organism evidence="2 3">
    <name type="scientific">Austropuccinia psidii MF-1</name>
    <dbReference type="NCBI Taxonomy" id="1389203"/>
    <lineage>
        <taxon>Eukaryota</taxon>
        <taxon>Fungi</taxon>
        <taxon>Dikarya</taxon>
        <taxon>Basidiomycota</taxon>
        <taxon>Pucciniomycotina</taxon>
        <taxon>Pucciniomycetes</taxon>
        <taxon>Pucciniales</taxon>
        <taxon>Sphaerophragmiaceae</taxon>
        <taxon>Austropuccinia</taxon>
    </lineage>
</organism>
<gene>
    <name evidence="2" type="ORF">O181_014484</name>
</gene>
<dbReference type="AlphaFoldDB" id="A0A9Q3C066"/>
<name>A0A9Q3C066_9BASI</name>
<keyword evidence="3" id="KW-1185">Reference proteome</keyword>
<feature type="compositionally biased region" description="Polar residues" evidence="1">
    <location>
        <begin position="61"/>
        <end position="71"/>
    </location>
</feature>
<reference evidence="2" key="1">
    <citation type="submission" date="2021-03" db="EMBL/GenBank/DDBJ databases">
        <title>Draft genome sequence of rust myrtle Austropuccinia psidii MF-1, a brazilian biotype.</title>
        <authorList>
            <person name="Quecine M.C."/>
            <person name="Pachon D.M.R."/>
            <person name="Bonatelli M.L."/>
            <person name="Correr F.H."/>
            <person name="Franceschini L.M."/>
            <person name="Leite T.F."/>
            <person name="Margarido G.R.A."/>
            <person name="Almeida C.A."/>
            <person name="Ferrarezi J.A."/>
            <person name="Labate C.A."/>
        </authorList>
    </citation>
    <scope>NUCLEOTIDE SEQUENCE</scope>
    <source>
        <strain evidence="2">MF-1</strain>
    </source>
</reference>
<evidence type="ECO:0000313" key="3">
    <source>
        <dbReference type="Proteomes" id="UP000765509"/>
    </source>
</evidence>
<proteinExistence type="predicted"/>
<protein>
    <submittedName>
        <fullName evidence="2">Uncharacterized protein</fullName>
    </submittedName>
</protein>
<accession>A0A9Q3C066</accession>
<evidence type="ECO:0000256" key="1">
    <source>
        <dbReference type="SAM" id="MobiDB-lite"/>
    </source>
</evidence>
<evidence type="ECO:0000313" key="2">
    <source>
        <dbReference type="EMBL" id="MBW0474769.1"/>
    </source>
</evidence>